<evidence type="ECO:0000256" key="1">
    <source>
        <dbReference type="SAM" id="MobiDB-lite"/>
    </source>
</evidence>
<organism evidence="2 3">
    <name type="scientific">Phytophthora infestans</name>
    <name type="common">Potato late blight agent</name>
    <name type="synonym">Botrytis infestans</name>
    <dbReference type="NCBI Taxonomy" id="4787"/>
    <lineage>
        <taxon>Eukaryota</taxon>
        <taxon>Sar</taxon>
        <taxon>Stramenopiles</taxon>
        <taxon>Oomycota</taxon>
        <taxon>Peronosporomycetes</taxon>
        <taxon>Peronosporales</taxon>
        <taxon>Peronosporaceae</taxon>
        <taxon>Phytophthora</taxon>
    </lineage>
</organism>
<evidence type="ECO:0000313" key="2">
    <source>
        <dbReference type="EMBL" id="KAF4129727.1"/>
    </source>
</evidence>
<dbReference type="AlphaFoldDB" id="A0A8S9TS23"/>
<dbReference type="EMBL" id="JAACNO010002937">
    <property type="protein sequence ID" value="KAF4129727.1"/>
    <property type="molecule type" value="Genomic_DNA"/>
</dbReference>
<dbReference type="Proteomes" id="UP000704712">
    <property type="component" value="Unassembled WGS sequence"/>
</dbReference>
<proteinExistence type="predicted"/>
<name>A0A8S9TS23_PHYIN</name>
<accession>A0A8S9TS23</accession>
<reference evidence="2" key="1">
    <citation type="submission" date="2020-03" db="EMBL/GenBank/DDBJ databases">
        <title>Hybrid Assembly of Korean Phytophthora infestans isolates.</title>
        <authorList>
            <person name="Prokchorchik M."/>
            <person name="Lee Y."/>
            <person name="Seo J."/>
            <person name="Cho J.-H."/>
            <person name="Park Y.-E."/>
            <person name="Jang D.-C."/>
            <person name="Im J.-S."/>
            <person name="Choi J.-G."/>
            <person name="Park H.-J."/>
            <person name="Lee G.-B."/>
            <person name="Lee Y.-G."/>
            <person name="Hong S.-Y."/>
            <person name="Cho K."/>
            <person name="Sohn K.H."/>
        </authorList>
    </citation>
    <scope>NUCLEOTIDE SEQUENCE</scope>
    <source>
        <strain evidence="2">KR_2_A2</strain>
    </source>
</reference>
<protein>
    <submittedName>
        <fullName evidence="2">Uncharacterized protein</fullName>
    </submittedName>
</protein>
<feature type="region of interest" description="Disordered" evidence="1">
    <location>
        <begin position="1"/>
        <end position="49"/>
    </location>
</feature>
<evidence type="ECO:0000313" key="3">
    <source>
        <dbReference type="Proteomes" id="UP000704712"/>
    </source>
</evidence>
<comment type="caution">
    <text evidence="2">The sequence shown here is derived from an EMBL/GenBank/DDBJ whole genome shotgun (WGS) entry which is preliminary data.</text>
</comment>
<sequence>MKRETYVTRASETESSVPDAEQFEESFDQKEEDAVAGADTDNNNREEVEELDEVDEFNVESDGEERLWNMAKGELQVKYGCFAHNHAVVASTFATFPASRGLDDAIVTARVDGMFAVGAKRSRIYNYLLEHDQNIIHVDVDNLVRNHASSSSNVDYNEATAPGTARFAAVDPENVSTIAETEAGESGGNFACYGAYASHLRQG</sequence>
<gene>
    <name evidence="2" type="ORF">GN958_ATG21222</name>
</gene>